<name>A0A674H1C1_TAEGU</name>
<dbReference type="PANTHER" id="PTHR15729">
    <property type="entry name" value="CDC42 GTPASE-ACTIVATING PROTEIN"/>
    <property type="match status" value="1"/>
</dbReference>
<dbReference type="Proteomes" id="UP000007754">
    <property type="component" value="Chromosome 24"/>
</dbReference>
<dbReference type="InParanoid" id="A0A674H1C1"/>
<evidence type="ECO:0000313" key="3">
    <source>
        <dbReference type="Ensembl" id="ENSTGUP00000028311.1"/>
    </source>
</evidence>
<protein>
    <submittedName>
        <fullName evidence="3">Uncharacterized protein</fullName>
    </submittedName>
</protein>
<dbReference type="GO" id="GO:0005096">
    <property type="term" value="F:GTPase activator activity"/>
    <property type="evidence" value="ECO:0007669"/>
    <property type="project" value="UniProtKB-KW"/>
</dbReference>
<keyword evidence="2" id="KW-0812">Transmembrane</keyword>
<reference evidence="3 4" key="1">
    <citation type="journal article" date="2010" name="Nature">
        <title>The genome of a songbird.</title>
        <authorList>
            <person name="Warren W.C."/>
            <person name="Clayton D.F."/>
            <person name="Ellegren H."/>
            <person name="Arnold A.P."/>
            <person name="Hillier L.W."/>
            <person name="Kunstner A."/>
            <person name="Searle S."/>
            <person name="White S."/>
            <person name="Vilella A.J."/>
            <person name="Fairley S."/>
            <person name="Heger A."/>
            <person name="Kong L."/>
            <person name="Ponting C.P."/>
            <person name="Jarvis E.D."/>
            <person name="Mello C.V."/>
            <person name="Minx P."/>
            <person name="Lovell P."/>
            <person name="Velho T.A."/>
            <person name="Ferris M."/>
            <person name="Balakrishnan C.N."/>
            <person name="Sinha S."/>
            <person name="Blatti C."/>
            <person name="London S.E."/>
            <person name="Li Y."/>
            <person name="Lin Y.C."/>
            <person name="George J."/>
            <person name="Sweedler J."/>
            <person name="Southey B."/>
            <person name="Gunaratne P."/>
            <person name="Watson M."/>
            <person name="Nam K."/>
            <person name="Backstrom N."/>
            <person name="Smeds L."/>
            <person name="Nabholz B."/>
            <person name="Itoh Y."/>
            <person name="Whitney O."/>
            <person name="Pfenning A.R."/>
            <person name="Howard J."/>
            <person name="Volker M."/>
            <person name="Skinner B.M."/>
            <person name="Griffin D.K."/>
            <person name="Ye L."/>
            <person name="McLaren W.M."/>
            <person name="Flicek P."/>
            <person name="Quesada V."/>
            <person name="Velasco G."/>
            <person name="Lopez-Otin C."/>
            <person name="Puente X.S."/>
            <person name="Olender T."/>
            <person name="Lancet D."/>
            <person name="Smit A.F."/>
            <person name="Hubley R."/>
            <person name="Konkel M.K."/>
            <person name="Walker J.A."/>
            <person name="Batzer M.A."/>
            <person name="Gu W."/>
            <person name="Pollock D.D."/>
            <person name="Chen L."/>
            <person name="Cheng Z."/>
            <person name="Eichler E.E."/>
            <person name="Stapley J."/>
            <person name="Slate J."/>
            <person name="Ekblom R."/>
            <person name="Birkhead T."/>
            <person name="Burke T."/>
            <person name="Burt D."/>
            <person name="Scharff C."/>
            <person name="Adam I."/>
            <person name="Richard H."/>
            <person name="Sultan M."/>
            <person name="Soldatov A."/>
            <person name="Lehrach H."/>
            <person name="Edwards S.V."/>
            <person name="Yang S.P."/>
            <person name="Li X."/>
            <person name="Graves T."/>
            <person name="Fulton L."/>
            <person name="Nelson J."/>
            <person name="Chinwalla A."/>
            <person name="Hou S."/>
            <person name="Mardis E.R."/>
            <person name="Wilson R.K."/>
        </authorList>
    </citation>
    <scope>NUCLEOTIDE SEQUENCE [LARGE SCALE GENOMIC DNA]</scope>
</reference>
<dbReference type="PANTHER" id="PTHR15729:SF13">
    <property type="entry name" value="RHO GTPASE-ACTIVATING PROTEIN 32"/>
    <property type="match status" value="1"/>
</dbReference>
<evidence type="ECO:0000256" key="2">
    <source>
        <dbReference type="SAM" id="Phobius"/>
    </source>
</evidence>
<keyword evidence="2" id="KW-0472">Membrane</keyword>
<keyword evidence="2" id="KW-1133">Transmembrane helix</keyword>
<proteinExistence type="predicted"/>
<keyword evidence="4" id="KW-1185">Reference proteome</keyword>
<dbReference type="InterPro" id="IPR051576">
    <property type="entry name" value="PX-Rho_GAP"/>
</dbReference>
<feature type="transmembrane region" description="Helical" evidence="2">
    <location>
        <begin position="49"/>
        <end position="81"/>
    </location>
</feature>
<keyword evidence="1" id="KW-0343">GTPase activation</keyword>
<dbReference type="Ensembl" id="ENSTGUT00000027485.1">
    <property type="protein sequence ID" value="ENSTGUP00000028311.1"/>
    <property type="gene ID" value="ENSTGUG00000023825.1"/>
</dbReference>
<dbReference type="GO" id="GO:0007264">
    <property type="term" value="P:small GTPase-mediated signal transduction"/>
    <property type="evidence" value="ECO:0007669"/>
    <property type="project" value="TreeGrafter"/>
</dbReference>
<accession>A0A674H1C1</accession>
<dbReference type="GO" id="GO:0001650">
    <property type="term" value="C:fibrillar center"/>
    <property type="evidence" value="ECO:0007669"/>
    <property type="project" value="TreeGrafter"/>
</dbReference>
<organism evidence="3 4">
    <name type="scientific">Taeniopygia guttata</name>
    <name type="common">Zebra finch</name>
    <name type="synonym">Poephila guttata</name>
    <dbReference type="NCBI Taxonomy" id="59729"/>
    <lineage>
        <taxon>Eukaryota</taxon>
        <taxon>Metazoa</taxon>
        <taxon>Chordata</taxon>
        <taxon>Craniata</taxon>
        <taxon>Vertebrata</taxon>
        <taxon>Euteleostomi</taxon>
        <taxon>Archelosauria</taxon>
        <taxon>Archosauria</taxon>
        <taxon>Dinosauria</taxon>
        <taxon>Saurischia</taxon>
        <taxon>Theropoda</taxon>
        <taxon>Coelurosauria</taxon>
        <taxon>Aves</taxon>
        <taxon>Neognathae</taxon>
        <taxon>Neoaves</taxon>
        <taxon>Telluraves</taxon>
        <taxon>Australaves</taxon>
        <taxon>Passeriformes</taxon>
        <taxon>Passeroidea</taxon>
        <taxon>Estrildidae</taxon>
        <taxon>Estrildinae</taxon>
        <taxon>Taeniopygia</taxon>
    </lineage>
</organism>
<evidence type="ECO:0000256" key="1">
    <source>
        <dbReference type="ARBA" id="ARBA00022468"/>
    </source>
</evidence>
<feature type="transmembrane region" description="Helical" evidence="2">
    <location>
        <begin position="87"/>
        <end position="114"/>
    </location>
</feature>
<feature type="transmembrane region" description="Helical" evidence="2">
    <location>
        <begin position="126"/>
        <end position="150"/>
    </location>
</feature>
<sequence>TRGSGASPAAAPSFPRQLHAAAAAAPSAPCVPCSVLCALCWVCSVLCSVLCALCWVCSVLCSVLCALCWVCSVLCSVLGVLCAARSLLCALCWVCSVLCSVLCALLCAGCALLCAARSLLCAARSLLCALLCALCWVCSVLCAGCALCWVCSALRSLLAGGRTRSTEGGPGGAACPGRRSAAGAAGAGAGSGIDGSRRMMKSSVHAEEDDFVPELQRSIHPRERPDWEETLSAMARGADIPDIPGELPLRSCGSTASMKVKNVKKYIPPGLMGCDAFHRLSFTKGHFPKMAECAHFHYENVDFGNIQLATGSSEKFFPGTRSHLWKFQVPCFFFPGEMGRNPVWVLSWKDTLKRGAVTDLQGRKEMEAGVPVWTYC</sequence>
<dbReference type="GO" id="GO:0005794">
    <property type="term" value="C:Golgi apparatus"/>
    <property type="evidence" value="ECO:0007669"/>
    <property type="project" value="TreeGrafter"/>
</dbReference>
<dbReference type="GO" id="GO:0005938">
    <property type="term" value="C:cell cortex"/>
    <property type="evidence" value="ECO:0007669"/>
    <property type="project" value="TreeGrafter"/>
</dbReference>
<dbReference type="GO" id="GO:0015629">
    <property type="term" value="C:actin cytoskeleton"/>
    <property type="evidence" value="ECO:0007669"/>
    <property type="project" value="TreeGrafter"/>
</dbReference>
<dbReference type="GO" id="GO:0005654">
    <property type="term" value="C:nucleoplasm"/>
    <property type="evidence" value="ECO:0007669"/>
    <property type="project" value="TreeGrafter"/>
</dbReference>
<dbReference type="AlphaFoldDB" id="A0A674H1C1"/>
<evidence type="ECO:0000313" key="4">
    <source>
        <dbReference type="Proteomes" id="UP000007754"/>
    </source>
</evidence>
<reference evidence="3" key="2">
    <citation type="submission" date="2025-08" db="UniProtKB">
        <authorList>
            <consortium name="Ensembl"/>
        </authorList>
    </citation>
    <scope>IDENTIFICATION</scope>
</reference>
<dbReference type="GeneTree" id="ENSGT00940000154313"/>
<reference evidence="3" key="3">
    <citation type="submission" date="2025-09" db="UniProtKB">
        <authorList>
            <consortium name="Ensembl"/>
        </authorList>
    </citation>
    <scope>IDENTIFICATION</scope>
</reference>